<evidence type="ECO:0000256" key="3">
    <source>
        <dbReference type="ARBA" id="ARBA00012729"/>
    </source>
</evidence>
<reference evidence="17 18" key="1">
    <citation type="submission" date="2015-05" db="EMBL/GenBank/DDBJ databases">
        <authorList>
            <person name="Wang D.B."/>
            <person name="Wang M."/>
        </authorList>
    </citation>
    <scope>NUCLEOTIDE SEQUENCE [LARGE SCALE GENOMIC DNA]</scope>
    <source>
        <strain evidence="17">VL1</strain>
    </source>
</reference>
<keyword evidence="10" id="KW-0326">Glycosidase</keyword>
<evidence type="ECO:0000256" key="7">
    <source>
        <dbReference type="ARBA" id="ARBA00022801"/>
    </source>
</evidence>
<dbReference type="PROSITE" id="PS51762">
    <property type="entry name" value="GH16_2"/>
    <property type="match status" value="1"/>
</dbReference>
<gene>
    <name evidence="17" type="ORF">BN1708_012091</name>
</gene>
<dbReference type="PANTHER" id="PTHR10963">
    <property type="entry name" value="GLYCOSYL HYDROLASE-RELATED"/>
    <property type="match status" value="1"/>
</dbReference>
<evidence type="ECO:0000256" key="10">
    <source>
        <dbReference type="ARBA" id="ARBA00023295"/>
    </source>
</evidence>
<dbReference type="GO" id="GO:0016757">
    <property type="term" value="F:glycosyltransferase activity"/>
    <property type="evidence" value="ECO:0007669"/>
    <property type="project" value="UniProtKB-KW"/>
</dbReference>
<evidence type="ECO:0000256" key="15">
    <source>
        <dbReference type="SAM" id="SignalP"/>
    </source>
</evidence>
<keyword evidence="14" id="KW-0812">Transmembrane</keyword>
<dbReference type="Pfam" id="PF00722">
    <property type="entry name" value="Glyco_hydro_16"/>
    <property type="match status" value="1"/>
</dbReference>
<evidence type="ECO:0000256" key="14">
    <source>
        <dbReference type="SAM" id="Phobius"/>
    </source>
</evidence>
<dbReference type="STRING" id="100787.A0A0G4L6C9"/>
<keyword evidence="4" id="KW-0328">Glycosyltransferase</keyword>
<accession>A0A0G4L6C9</accession>
<sequence length="374" mass="39854">MFFSRTRRSPAALAAAAAAAFSTLTAAQTWTDCNPLTTTCEPNTALGMAIDVDFANGAVDTFIEAGSPTYGRDGVSFTVAASGQAPQLMSLFYIMFGRVEITLKAAPGAGIVSSLVLQSDTLDEIDFEWLGADPHEVQTNYFGKGQVTSYNRGQFHKMDKNNQDEYLTYIFDWTKDRTEFYVDGTLVRTLTPADADDNQYPQSPMQIRFGAWSGGDPANAPGTIAWAKGPTDFTQGPFSMVVRDLKVIDYSTGKQYKYTDNSGSWQSIEAVGGTVNANEGNADQVAVTATAAAETGGPAPTVPPGGIGTDEATAQQTGWPWDAADRPNGGSVPEGWRITEEGKLRAIGAGASLRPHVLLLALSFFAGVVAVVRR</sequence>
<dbReference type="GO" id="GO:0009277">
    <property type="term" value="C:fungal-type cell wall"/>
    <property type="evidence" value="ECO:0007669"/>
    <property type="project" value="TreeGrafter"/>
</dbReference>
<dbReference type="EMBL" id="CVQH01008668">
    <property type="protein sequence ID" value="CRK17533.1"/>
    <property type="molecule type" value="Genomic_DNA"/>
</dbReference>
<evidence type="ECO:0000256" key="6">
    <source>
        <dbReference type="ARBA" id="ARBA00022729"/>
    </source>
</evidence>
<organism evidence="17 18">
    <name type="scientific">Verticillium longisporum</name>
    <name type="common">Verticillium dahliae var. longisporum</name>
    <dbReference type="NCBI Taxonomy" id="100787"/>
    <lineage>
        <taxon>Eukaryota</taxon>
        <taxon>Fungi</taxon>
        <taxon>Dikarya</taxon>
        <taxon>Ascomycota</taxon>
        <taxon>Pezizomycotina</taxon>
        <taxon>Sordariomycetes</taxon>
        <taxon>Hypocreomycetidae</taxon>
        <taxon>Glomerellales</taxon>
        <taxon>Plectosphaerellaceae</taxon>
        <taxon>Verticillium</taxon>
    </lineage>
</organism>
<dbReference type="AlphaFoldDB" id="A0A0G4L6C9"/>
<comment type="subcellular location">
    <subcellularLocation>
        <location evidence="2">Membrane</location>
    </subcellularLocation>
</comment>
<evidence type="ECO:0000256" key="5">
    <source>
        <dbReference type="ARBA" id="ARBA00022679"/>
    </source>
</evidence>
<evidence type="ECO:0000256" key="4">
    <source>
        <dbReference type="ARBA" id="ARBA00022676"/>
    </source>
</evidence>
<feature type="transmembrane region" description="Helical" evidence="14">
    <location>
        <begin position="353"/>
        <end position="372"/>
    </location>
</feature>
<keyword evidence="14" id="KW-1133">Transmembrane helix</keyword>
<dbReference type="InterPro" id="IPR050546">
    <property type="entry name" value="Glycosyl_Hydrlase_16"/>
</dbReference>
<proteinExistence type="inferred from homology"/>
<dbReference type="GO" id="GO:0008843">
    <property type="term" value="F:endochitinase activity"/>
    <property type="evidence" value="ECO:0007669"/>
    <property type="project" value="UniProtKB-EC"/>
</dbReference>
<comment type="similarity">
    <text evidence="12">Belongs to the glycosyl hydrolase 16 family. CRH1 subfamily.</text>
</comment>
<keyword evidence="6 15" id="KW-0732">Signal</keyword>
<dbReference type="Gene3D" id="2.60.120.200">
    <property type="match status" value="1"/>
</dbReference>
<dbReference type="EC" id="3.2.1.14" evidence="3"/>
<evidence type="ECO:0000256" key="13">
    <source>
        <dbReference type="ARBA" id="ARBA00093308"/>
    </source>
</evidence>
<dbReference type="GO" id="GO:0031505">
    <property type="term" value="P:fungal-type cell wall organization"/>
    <property type="evidence" value="ECO:0007669"/>
    <property type="project" value="TreeGrafter"/>
</dbReference>
<evidence type="ECO:0000256" key="12">
    <source>
        <dbReference type="ARBA" id="ARBA00038074"/>
    </source>
</evidence>
<dbReference type="InterPro" id="IPR000757">
    <property type="entry name" value="Beta-glucanase-like"/>
</dbReference>
<comment type="catalytic activity">
    <reaction evidence="1">
        <text>Random endo-hydrolysis of N-acetyl-beta-D-glucosaminide (1-&gt;4)-beta-linkages in chitin and chitodextrins.</text>
        <dbReference type="EC" id="3.2.1.14"/>
    </reaction>
</comment>
<keyword evidence="11" id="KW-0961">Cell wall biogenesis/degradation</keyword>
<name>A0A0G4L6C9_VERLO</name>
<feature type="chain" id="PRO_5002565874" description="chitinase" evidence="15">
    <location>
        <begin position="28"/>
        <end position="374"/>
    </location>
</feature>
<dbReference type="SUPFAM" id="SSF49899">
    <property type="entry name" value="Concanavalin A-like lectins/glucanases"/>
    <property type="match status" value="1"/>
</dbReference>
<dbReference type="GO" id="GO:0016020">
    <property type="term" value="C:membrane"/>
    <property type="evidence" value="ECO:0007669"/>
    <property type="project" value="UniProtKB-SubCell"/>
</dbReference>
<feature type="signal peptide" evidence="15">
    <location>
        <begin position="1"/>
        <end position="27"/>
    </location>
</feature>
<feature type="domain" description="GH16" evidence="16">
    <location>
        <begin position="19"/>
        <end position="235"/>
    </location>
</feature>
<dbReference type="InterPro" id="IPR013320">
    <property type="entry name" value="ConA-like_dom_sf"/>
</dbReference>
<dbReference type="GO" id="GO:0005975">
    <property type="term" value="P:carbohydrate metabolic process"/>
    <property type="evidence" value="ECO:0007669"/>
    <property type="project" value="InterPro"/>
</dbReference>
<dbReference type="Proteomes" id="UP000044602">
    <property type="component" value="Unassembled WGS sequence"/>
</dbReference>
<evidence type="ECO:0000313" key="18">
    <source>
        <dbReference type="Proteomes" id="UP000044602"/>
    </source>
</evidence>
<keyword evidence="7" id="KW-0378">Hydrolase</keyword>
<dbReference type="CDD" id="cd02183">
    <property type="entry name" value="GH16_fungal_CRH1_transglycosylase"/>
    <property type="match status" value="1"/>
</dbReference>
<dbReference type="PANTHER" id="PTHR10963:SF68">
    <property type="entry name" value="GLYCOSIDASE CRH1-RELATED"/>
    <property type="match status" value="1"/>
</dbReference>
<keyword evidence="5" id="KW-0808">Transferase</keyword>
<keyword evidence="9" id="KW-0325">Glycoprotein</keyword>
<comment type="function">
    <text evidence="13">Dual chitinase/transglycosylase that plays a role in cell wall architecture. Chitinase and transglycosylase activities are coupled. Required for the polysaccharide cross-linking at the septa and the cell wall. More specifically, transfers chitin to 1,6-beta-glucan in the cell wall.</text>
</comment>
<evidence type="ECO:0000256" key="9">
    <source>
        <dbReference type="ARBA" id="ARBA00023180"/>
    </source>
</evidence>
<keyword evidence="18" id="KW-1185">Reference proteome</keyword>
<evidence type="ECO:0000313" key="17">
    <source>
        <dbReference type="EMBL" id="CRK17533.1"/>
    </source>
</evidence>
<evidence type="ECO:0000259" key="16">
    <source>
        <dbReference type="PROSITE" id="PS51762"/>
    </source>
</evidence>
<evidence type="ECO:0000256" key="2">
    <source>
        <dbReference type="ARBA" id="ARBA00004370"/>
    </source>
</evidence>
<evidence type="ECO:0000256" key="1">
    <source>
        <dbReference type="ARBA" id="ARBA00000822"/>
    </source>
</evidence>
<evidence type="ECO:0000256" key="11">
    <source>
        <dbReference type="ARBA" id="ARBA00023316"/>
    </source>
</evidence>
<keyword evidence="8 14" id="KW-0472">Membrane</keyword>
<dbReference type="FunFam" id="2.60.120.200:FF:000152">
    <property type="entry name" value="Cell wall glucanase"/>
    <property type="match status" value="1"/>
</dbReference>
<evidence type="ECO:0000256" key="8">
    <source>
        <dbReference type="ARBA" id="ARBA00023136"/>
    </source>
</evidence>
<protein>
    <recommendedName>
        <fullName evidence="3">chitinase</fullName>
        <ecNumber evidence="3">3.2.1.14</ecNumber>
    </recommendedName>
</protein>